<dbReference type="PANTHER" id="PTHR12537">
    <property type="entry name" value="RNA BINDING PROTEIN PUMILIO-RELATED"/>
    <property type="match status" value="1"/>
</dbReference>
<dbReference type="Pfam" id="PF00806">
    <property type="entry name" value="PUF"/>
    <property type="match status" value="5"/>
</dbReference>
<dbReference type="GO" id="GO:0003729">
    <property type="term" value="F:mRNA binding"/>
    <property type="evidence" value="ECO:0007669"/>
    <property type="project" value="TreeGrafter"/>
</dbReference>
<feature type="domain" description="PUM-HD" evidence="6">
    <location>
        <begin position="105"/>
        <end position="454"/>
    </location>
</feature>
<dbReference type="SMART" id="SM00025">
    <property type="entry name" value="Pumilio"/>
    <property type="match status" value="4"/>
</dbReference>
<accession>A0A2N9J0U1</accession>
<organism evidence="7">
    <name type="scientific">Fagus sylvatica</name>
    <name type="common">Beechnut</name>
    <dbReference type="NCBI Taxonomy" id="28930"/>
    <lineage>
        <taxon>Eukaryota</taxon>
        <taxon>Viridiplantae</taxon>
        <taxon>Streptophyta</taxon>
        <taxon>Embryophyta</taxon>
        <taxon>Tracheophyta</taxon>
        <taxon>Spermatophyta</taxon>
        <taxon>Magnoliopsida</taxon>
        <taxon>eudicotyledons</taxon>
        <taxon>Gunneridae</taxon>
        <taxon>Pentapetalae</taxon>
        <taxon>rosids</taxon>
        <taxon>fabids</taxon>
        <taxon>Fagales</taxon>
        <taxon>Fagaceae</taxon>
        <taxon>Fagus</taxon>
    </lineage>
</organism>
<dbReference type="GO" id="GO:0005737">
    <property type="term" value="C:cytoplasm"/>
    <property type="evidence" value="ECO:0007669"/>
    <property type="project" value="TreeGrafter"/>
</dbReference>
<name>A0A2N9J0U1_FAGSY</name>
<dbReference type="InterPro" id="IPR033133">
    <property type="entry name" value="PUM-HD"/>
</dbReference>
<dbReference type="InterPro" id="IPR011989">
    <property type="entry name" value="ARM-like"/>
</dbReference>
<protein>
    <recommendedName>
        <fullName evidence="6">PUM-HD domain-containing protein</fullName>
    </recommendedName>
</protein>
<dbReference type="PROSITE" id="PS50303">
    <property type="entry name" value="PUM_HD"/>
    <property type="match status" value="1"/>
</dbReference>
<dbReference type="AlphaFoldDB" id="A0A2N9J0U1"/>
<keyword evidence="3" id="KW-0694">RNA-binding</keyword>
<dbReference type="GO" id="GO:0006417">
    <property type="term" value="P:regulation of translation"/>
    <property type="evidence" value="ECO:0007669"/>
    <property type="project" value="UniProtKB-KW"/>
</dbReference>
<dbReference type="InterPro" id="IPR001313">
    <property type="entry name" value="Pumilio_RNA-bd_rpt"/>
</dbReference>
<dbReference type="SUPFAM" id="SSF48371">
    <property type="entry name" value="ARM repeat"/>
    <property type="match status" value="1"/>
</dbReference>
<sequence length="457" mass="50118">MERPNQMKAFLLVLQIFELGHMGFGSSSSNALSQTHAIHETGHNNSQPGPTALYPDSMWTSDYFPRDKYLGAGYYNNYQNNYLDKNLESANSASKGGYTLNLANQNNLVGYNAANVLQGGGGDIMSANSNLFNGALGGLRNQQSGVGIYQNFSTLGLGQGWDFLMLATSKDGSERLLQMLISKDQVIMNNKLIESVNGYQLQQIVAKITSQPELLINAIIKLYGSKSIQRLIKVLDKSPLMISAVISALSRGFDQLMTNQRGSLVIVKCLDVANTQQNKLLYDKALESCLHLAKDEIGCICLNMFITSSKGSGRSQILNVIATHSVYLSQDPSGNFVLQHVLGLDDPVFNEKICSILRGHYIRLSSQKGGSFVVEKCLNSNGMIYVIQDLLSYNRLCHLARNQYGNFVIQAALKATKRMLSPHHEALVATLKGDVATLQSGYGRIVYNLIENGVPLD</sequence>
<evidence type="ECO:0000256" key="3">
    <source>
        <dbReference type="ARBA" id="ARBA00022884"/>
    </source>
</evidence>
<dbReference type="PROSITE" id="PS50302">
    <property type="entry name" value="PUM"/>
    <property type="match status" value="2"/>
</dbReference>
<feature type="signal peptide" evidence="5">
    <location>
        <begin position="1"/>
        <end position="25"/>
    </location>
</feature>
<reference evidence="7" key="1">
    <citation type="submission" date="2018-02" db="EMBL/GenBank/DDBJ databases">
        <authorList>
            <person name="Cohen D.B."/>
            <person name="Kent A.D."/>
        </authorList>
    </citation>
    <scope>NUCLEOTIDE SEQUENCE</scope>
</reference>
<gene>
    <name evidence="7" type="ORF">FSB_LOCUS58012</name>
</gene>
<dbReference type="Gene3D" id="1.25.10.10">
    <property type="entry name" value="Leucine-rich Repeat Variant"/>
    <property type="match status" value="1"/>
</dbReference>
<evidence type="ECO:0000313" key="7">
    <source>
        <dbReference type="EMBL" id="SPD30130.1"/>
    </source>
</evidence>
<evidence type="ECO:0000259" key="6">
    <source>
        <dbReference type="PROSITE" id="PS50303"/>
    </source>
</evidence>
<keyword evidence="5" id="KW-0732">Signal</keyword>
<proteinExistence type="predicted"/>
<dbReference type="EMBL" id="OIVN01006303">
    <property type="protein sequence ID" value="SPD30130.1"/>
    <property type="molecule type" value="Genomic_DNA"/>
</dbReference>
<keyword evidence="2" id="KW-0810">Translation regulation</keyword>
<keyword evidence="1" id="KW-0677">Repeat</keyword>
<evidence type="ECO:0000256" key="5">
    <source>
        <dbReference type="SAM" id="SignalP"/>
    </source>
</evidence>
<feature type="chain" id="PRO_5014692739" description="PUM-HD domain-containing protein" evidence="5">
    <location>
        <begin position="26"/>
        <end position="457"/>
    </location>
</feature>
<evidence type="ECO:0000256" key="2">
    <source>
        <dbReference type="ARBA" id="ARBA00022845"/>
    </source>
</evidence>
<feature type="repeat" description="Pumilio" evidence="4">
    <location>
        <begin position="248"/>
        <end position="283"/>
    </location>
</feature>
<dbReference type="PANTHER" id="PTHR12537:SF137">
    <property type="entry name" value="PUMILIO HOMOLOG 16-RELATED"/>
    <property type="match status" value="1"/>
</dbReference>
<evidence type="ECO:0000256" key="1">
    <source>
        <dbReference type="ARBA" id="ARBA00022737"/>
    </source>
</evidence>
<feature type="repeat" description="Pumilio" evidence="4">
    <location>
        <begin position="389"/>
        <end position="429"/>
    </location>
</feature>
<evidence type="ECO:0000256" key="4">
    <source>
        <dbReference type="PROSITE-ProRule" id="PRU00317"/>
    </source>
</evidence>
<dbReference type="InterPro" id="IPR016024">
    <property type="entry name" value="ARM-type_fold"/>
</dbReference>